<reference evidence="10" key="1">
    <citation type="submission" date="2022-10" db="EMBL/GenBank/DDBJ databases">
        <title>Description of Fervidibacillus gen. nov. in the family Fervidibacillaceae fam. nov. with two species, Fervidibacillus albus sp. nov., and Fervidibacillus halotolerans sp. nov., isolated from tidal flat sediments.</title>
        <authorList>
            <person name="Kwon K.K."/>
            <person name="Yang S.-H."/>
        </authorList>
    </citation>
    <scope>NUCLEOTIDE SEQUENCE</scope>
    <source>
        <strain evidence="10">JCM 19140</strain>
    </source>
</reference>
<dbReference type="AlphaFoldDB" id="A0AAE3LMR5"/>
<dbReference type="InterPro" id="IPR034274">
    <property type="entry name" value="ENP1_M14_CPD"/>
</dbReference>
<keyword evidence="5" id="KW-0862">Zinc</keyword>
<dbReference type="Gene3D" id="3.40.630.10">
    <property type="entry name" value="Zn peptidases"/>
    <property type="match status" value="1"/>
</dbReference>
<dbReference type="CDD" id="cd06229">
    <property type="entry name" value="M14_Endopeptidase_I"/>
    <property type="match status" value="1"/>
</dbReference>
<dbReference type="GO" id="GO:0006508">
    <property type="term" value="P:proteolysis"/>
    <property type="evidence" value="ECO:0007669"/>
    <property type="project" value="UniProtKB-KW"/>
</dbReference>
<evidence type="ECO:0000313" key="11">
    <source>
        <dbReference type="Proteomes" id="UP001209318"/>
    </source>
</evidence>
<dbReference type="PROSITE" id="PS52035">
    <property type="entry name" value="PEPTIDASE_M14"/>
    <property type="match status" value="1"/>
</dbReference>
<dbReference type="SUPFAM" id="SSF53187">
    <property type="entry name" value="Zn-dependent exopeptidases"/>
    <property type="match status" value="1"/>
</dbReference>
<dbReference type="PROSITE" id="PS51782">
    <property type="entry name" value="LYSM"/>
    <property type="match status" value="2"/>
</dbReference>
<keyword evidence="4" id="KW-0378">Hydrolase</keyword>
<gene>
    <name evidence="10" type="ORF">OEV98_09890</name>
</gene>
<dbReference type="RefSeq" id="WP_263073108.1">
    <property type="nucleotide sequence ID" value="NZ_JAOUSF010000003.1"/>
</dbReference>
<keyword evidence="11" id="KW-1185">Reference proteome</keyword>
<dbReference type="GO" id="GO:0008270">
    <property type="term" value="F:zinc ion binding"/>
    <property type="evidence" value="ECO:0007669"/>
    <property type="project" value="InterPro"/>
</dbReference>
<dbReference type="SUPFAM" id="SSF54106">
    <property type="entry name" value="LysM domain"/>
    <property type="match status" value="1"/>
</dbReference>
<evidence type="ECO:0000256" key="1">
    <source>
        <dbReference type="ARBA" id="ARBA00001947"/>
    </source>
</evidence>
<protein>
    <submittedName>
        <fullName evidence="10">M14 family metallopeptidase</fullName>
    </submittedName>
</protein>
<dbReference type="InterPro" id="IPR000834">
    <property type="entry name" value="Peptidase_M14"/>
</dbReference>
<comment type="caution">
    <text evidence="10">The sequence shown here is derived from an EMBL/GenBank/DDBJ whole genome shotgun (WGS) entry which is preliminary data.</text>
</comment>
<comment type="similarity">
    <text evidence="2 7">Belongs to the peptidase M14 family.</text>
</comment>
<dbReference type="Pfam" id="PF01476">
    <property type="entry name" value="LysM"/>
    <property type="match status" value="2"/>
</dbReference>
<evidence type="ECO:0000259" key="8">
    <source>
        <dbReference type="PROSITE" id="PS51782"/>
    </source>
</evidence>
<comment type="cofactor">
    <cofactor evidence="1">
        <name>Zn(2+)</name>
        <dbReference type="ChEBI" id="CHEBI:29105"/>
    </cofactor>
</comment>
<dbReference type="GO" id="GO:0005615">
    <property type="term" value="C:extracellular space"/>
    <property type="evidence" value="ECO:0007669"/>
    <property type="project" value="TreeGrafter"/>
</dbReference>
<sequence>MRVRVRKGDSFWTYSQIFQIPLVLIEDSNPGVTPTSLQIGQEINIPGYIAENYSVKENDTLWMIAQSRNLPLEALLIMNPSIAPNLLSINQQIVIPVRIVERIVNGNMDYDFQQLENDIQQLVDLYPFLQLNIVGNSVLGKPLYEIELGRGEGVIHVNGSFHANEWITTPVIMQFINDYGLSLVNGTPIRGVFSLPLYNKHTLSIVPMVNPDGVDLVLNGPPEERKAEVLAINNGSDDFSAWKANIRGVDLNNQYPANWEIEKERKEPKSPAPRDFPGDAPLTEPEAIAMAALAQKKQFESVLALHTQGREFYWGYEGLEPPESTALASEFARVSGYLPVQYIDSHAGYKDWFIYIYQRPGFTFELGTGVNPLPIEQFPAIYEEMLGVFLVALYL</sequence>
<evidence type="ECO:0000256" key="7">
    <source>
        <dbReference type="PROSITE-ProRule" id="PRU01379"/>
    </source>
</evidence>
<dbReference type="Pfam" id="PF00246">
    <property type="entry name" value="Peptidase_M14"/>
    <property type="match status" value="1"/>
</dbReference>
<evidence type="ECO:0000256" key="5">
    <source>
        <dbReference type="ARBA" id="ARBA00022833"/>
    </source>
</evidence>
<dbReference type="SMART" id="SM00631">
    <property type="entry name" value="Zn_pept"/>
    <property type="match status" value="1"/>
</dbReference>
<dbReference type="PRINTS" id="PR00765">
    <property type="entry name" value="CRBOXYPTASEA"/>
</dbReference>
<evidence type="ECO:0000256" key="4">
    <source>
        <dbReference type="ARBA" id="ARBA00022801"/>
    </source>
</evidence>
<dbReference type="PANTHER" id="PTHR11705">
    <property type="entry name" value="PROTEASE FAMILY M14 CARBOXYPEPTIDASE A,B"/>
    <property type="match status" value="1"/>
</dbReference>
<feature type="active site" description="Proton donor/acceptor" evidence="7">
    <location>
        <position position="365"/>
    </location>
</feature>
<keyword evidence="3" id="KW-0645">Protease</keyword>
<feature type="domain" description="LysM" evidence="8">
    <location>
        <begin position="51"/>
        <end position="95"/>
    </location>
</feature>
<accession>A0AAE3LMR5</accession>
<dbReference type="GO" id="GO:0004181">
    <property type="term" value="F:metallocarboxypeptidase activity"/>
    <property type="evidence" value="ECO:0007669"/>
    <property type="project" value="InterPro"/>
</dbReference>
<keyword evidence="6" id="KW-0482">Metalloprotease</keyword>
<dbReference type="EMBL" id="JAOUSF010000003">
    <property type="protein sequence ID" value="MCU9613870.1"/>
    <property type="molecule type" value="Genomic_DNA"/>
</dbReference>
<evidence type="ECO:0000259" key="9">
    <source>
        <dbReference type="PROSITE" id="PS52035"/>
    </source>
</evidence>
<dbReference type="CDD" id="cd00118">
    <property type="entry name" value="LysM"/>
    <property type="match status" value="2"/>
</dbReference>
<dbReference type="SMART" id="SM00257">
    <property type="entry name" value="LysM"/>
    <property type="match status" value="2"/>
</dbReference>
<dbReference type="InterPro" id="IPR018392">
    <property type="entry name" value="LysM"/>
</dbReference>
<feature type="domain" description="LysM" evidence="8">
    <location>
        <begin position="1"/>
        <end position="45"/>
    </location>
</feature>
<dbReference type="Proteomes" id="UP001209318">
    <property type="component" value="Unassembled WGS sequence"/>
</dbReference>
<dbReference type="PANTHER" id="PTHR11705:SF143">
    <property type="entry name" value="SLL0236 PROTEIN"/>
    <property type="match status" value="1"/>
</dbReference>
<evidence type="ECO:0000256" key="6">
    <source>
        <dbReference type="ARBA" id="ARBA00023049"/>
    </source>
</evidence>
<name>A0AAE3LMR5_9BACI</name>
<feature type="domain" description="Peptidase M14" evidence="9">
    <location>
        <begin position="108"/>
        <end position="393"/>
    </location>
</feature>
<organism evidence="10 11">
    <name type="scientific">Perspicuibacillus lycopersici</name>
    <dbReference type="NCBI Taxonomy" id="1325689"/>
    <lineage>
        <taxon>Bacteria</taxon>
        <taxon>Bacillati</taxon>
        <taxon>Bacillota</taxon>
        <taxon>Bacilli</taxon>
        <taxon>Bacillales</taxon>
        <taxon>Bacillaceae</taxon>
        <taxon>Perspicuibacillus</taxon>
    </lineage>
</organism>
<evidence type="ECO:0000256" key="2">
    <source>
        <dbReference type="ARBA" id="ARBA00005988"/>
    </source>
</evidence>
<proteinExistence type="inferred from homology"/>
<evidence type="ECO:0000256" key="3">
    <source>
        <dbReference type="ARBA" id="ARBA00022670"/>
    </source>
</evidence>
<evidence type="ECO:0000313" key="10">
    <source>
        <dbReference type="EMBL" id="MCU9613870.1"/>
    </source>
</evidence>
<dbReference type="InterPro" id="IPR036779">
    <property type="entry name" value="LysM_dom_sf"/>
</dbReference>
<dbReference type="Gene3D" id="3.10.350.10">
    <property type="entry name" value="LysM domain"/>
    <property type="match status" value="2"/>
</dbReference>